<dbReference type="GO" id="GO:0006298">
    <property type="term" value="P:mismatch repair"/>
    <property type="evidence" value="ECO:0007669"/>
    <property type="project" value="UniProtKB-UniRule"/>
</dbReference>
<dbReference type="InterPro" id="IPR013507">
    <property type="entry name" value="DNA_mismatch_S5_2-like"/>
</dbReference>
<dbReference type="GO" id="GO:0032300">
    <property type="term" value="C:mismatch repair complex"/>
    <property type="evidence" value="ECO:0007669"/>
    <property type="project" value="InterPro"/>
</dbReference>
<dbReference type="InterPro" id="IPR014762">
    <property type="entry name" value="DNA_mismatch_repair_CS"/>
</dbReference>
<dbReference type="PROSITE" id="PS00058">
    <property type="entry name" value="DNA_MISMATCH_REPAIR_1"/>
    <property type="match status" value="1"/>
</dbReference>
<dbReference type="RefSeq" id="WP_245952900.1">
    <property type="nucleotide sequence ID" value="NZ_UNSC01000001.1"/>
</dbReference>
<dbReference type="SUPFAM" id="SSF118116">
    <property type="entry name" value="DNA mismatch repair protein MutL"/>
    <property type="match status" value="1"/>
</dbReference>
<dbReference type="InterPro" id="IPR042120">
    <property type="entry name" value="MutL_C_dimsub"/>
</dbReference>
<keyword evidence="9" id="KW-1185">Reference proteome</keyword>
<name>A0A383TV52_9FLAO</name>
<dbReference type="InterPro" id="IPR038973">
    <property type="entry name" value="MutL/Mlh/Pms-like"/>
</dbReference>
<dbReference type="SUPFAM" id="SSF55874">
    <property type="entry name" value="ATPase domain of HSP90 chaperone/DNA topoisomerase II/histidine kinase"/>
    <property type="match status" value="1"/>
</dbReference>
<dbReference type="EMBL" id="UNSC01000001">
    <property type="protein sequence ID" value="SZD71110.1"/>
    <property type="molecule type" value="Genomic_DNA"/>
</dbReference>
<evidence type="ECO:0000256" key="2">
    <source>
        <dbReference type="ARBA" id="ARBA00021975"/>
    </source>
</evidence>
<dbReference type="GO" id="GO:0016887">
    <property type="term" value="F:ATP hydrolysis activity"/>
    <property type="evidence" value="ECO:0007669"/>
    <property type="project" value="InterPro"/>
</dbReference>
<feature type="domain" description="MutL C-terminal dimerisation" evidence="6">
    <location>
        <begin position="427"/>
        <end position="564"/>
    </location>
</feature>
<dbReference type="CDD" id="cd16926">
    <property type="entry name" value="HATPase_MutL-MLH-PMS-like"/>
    <property type="match status" value="1"/>
</dbReference>
<dbReference type="FunFam" id="3.30.565.10:FF:000003">
    <property type="entry name" value="DNA mismatch repair endonuclease MutL"/>
    <property type="match status" value="1"/>
</dbReference>
<dbReference type="Gene3D" id="3.30.1540.20">
    <property type="entry name" value="MutL, C-terminal domain, dimerisation subdomain"/>
    <property type="match status" value="1"/>
</dbReference>
<dbReference type="Pfam" id="PF13589">
    <property type="entry name" value="HATPase_c_3"/>
    <property type="match status" value="1"/>
</dbReference>
<dbReference type="Gene3D" id="3.30.565.10">
    <property type="entry name" value="Histidine kinase-like ATPase, C-terminal domain"/>
    <property type="match status" value="1"/>
</dbReference>
<dbReference type="GO" id="GO:0140664">
    <property type="term" value="F:ATP-dependent DNA damage sensor activity"/>
    <property type="evidence" value="ECO:0007669"/>
    <property type="project" value="InterPro"/>
</dbReference>
<dbReference type="InterPro" id="IPR037198">
    <property type="entry name" value="MutL_C_sf"/>
</dbReference>
<dbReference type="SMART" id="SM01340">
    <property type="entry name" value="DNA_mis_repair"/>
    <property type="match status" value="1"/>
</dbReference>
<dbReference type="PANTHER" id="PTHR10073">
    <property type="entry name" value="DNA MISMATCH REPAIR PROTEIN MLH, PMS, MUTL"/>
    <property type="match status" value="1"/>
</dbReference>
<dbReference type="PANTHER" id="PTHR10073:SF12">
    <property type="entry name" value="DNA MISMATCH REPAIR PROTEIN MLH1"/>
    <property type="match status" value="1"/>
</dbReference>
<dbReference type="InterPro" id="IPR014721">
    <property type="entry name" value="Ribsml_uS5_D2-typ_fold_subgr"/>
</dbReference>
<dbReference type="SUPFAM" id="SSF54211">
    <property type="entry name" value="Ribosomal protein S5 domain 2-like"/>
    <property type="match status" value="1"/>
</dbReference>
<evidence type="ECO:0000259" key="6">
    <source>
        <dbReference type="SMART" id="SM00853"/>
    </source>
</evidence>
<proteinExistence type="inferred from homology"/>
<keyword evidence="3 5" id="KW-0227">DNA damage</keyword>
<dbReference type="CDD" id="cd00782">
    <property type="entry name" value="MutL_Trans"/>
    <property type="match status" value="1"/>
</dbReference>
<organism evidence="8 9">
    <name type="scientific">Candidatus Ornithobacterium hominis</name>
    <dbReference type="NCBI Taxonomy" id="2497989"/>
    <lineage>
        <taxon>Bacteria</taxon>
        <taxon>Pseudomonadati</taxon>
        <taxon>Bacteroidota</taxon>
        <taxon>Flavobacteriia</taxon>
        <taxon>Flavobacteriales</taxon>
        <taxon>Weeksellaceae</taxon>
        <taxon>Ornithobacterium</taxon>
    </lineage>
</organism>
<dbReference type="AlphaFoldDB" id="A0A383TV52"/>
<comment type="function">
    <text evidence="5">This protein is involved in the repair of mismatches in DNA. It is required for dam-dependent methyl-directed DNA mismatch repair. May act as a 'molecular matchmaker', a protein that promotes the formation of a stable complex between two or more DNA-binding proteins in an ATP-dependent manner without itself being part of a final effector complex.</text>
</comment>
<evidence type="ECO:0000313" key="8">
    <source>
        <dbReference type="EMBL" id="SZD71110.1"/>
    </source>
</evidence>
<dbReference type="SMART" id="SM00853">
    <property type="entry name" value="MutL_C"/>
    <property type="match status" value="1"/>
</dbReference>
<dbReference type="Pfam" id="PF08676">
    <property type="entry name" value="MutL_C"/>
    <property type="match status" value="1"/>
</dbReference>
<dbReference type="InterPro" id="IPR036890">
    <property type="entry name" value="HATPase_C_sf"/>
</dbReference>
<evidence type="ECO:0000256" key="1">
    <source>
        <dbReference type="ARBA" id="ARBA00006082"/>
    </source>
</evidence>
<reference evidence="8 9" key="1">
    <citation type="submission" date="2018-09" db="EMBL/GenBank/DDBJ databases">
        <authorList>
            <consortium name="Pathogen Informatics"/>
        </authorList>
    </citation>
    <scope>NUCLEOTIDE SEQUENCE [LARGE SCALE GENOMIC DNA]</scope>
    <source>
        <strain evidence="8 9">OH-22767</strain>
    </source>
</reference>
<dbReference type="NCBIfam" id="TIGR00585">
    <property type="entry name" value="mutl"/>
    <property type="match status" value="1"/>
</dbReference>
<evidence type="ECO:0000256" key="5">
    <source>
        <dbReference type="HAMAP-Rule" id="MF_00149"/>
    </source>
</evidence>
<keyword evidence="4 5" id="KW-0234">DNA repair</keyword>
<comment type="similarity">
    <text evidence="1 5">Belongs to the DNA mismatch repair MutL/HexB family.</text>
</comment>
<dbReference type="InterPro" id="IPR014790">
    <property type="entry name" value="MutL_C"/>
</dbReference>
<dbReference type="InterPro" id="IPR002099">
    <property type="entry name" value="MutL/Mlh/PMS"/>
</dbReference>
<dbReference type="InterPro" id="IPR042121">
    <property type="entry name" value="MutL_C_regsub"/>
</dbReference>
<dbReference type="InterPro" id="IPR020667">
    <property type="entry name" value="DNA_mismatch_repair_MutL"/>
</dbReference>
<dbReference type="Gene3D" id="3.30.1370.100">
    <property type="entry name" value="MutL, C-terminal domain, regulatory subdomain"/>
    <property type="match status" value="1"/>
</dbReference>
<dbReference type="InterPro" id="IPR020568">
    <property type="entry name" value="Ribosomal_Su5_D2-typ_SF"/>
</dbReference>
<evidence type="ECO:0000259" key="7">
    <source>
        <dbReference type="SMART" id="SM01340"/>
    </source>
</evidence>
<dbReference type="GO" id="GO:0030983">
    <property type="term" value="F:mismatched DNA binding"/>
    <property type="evidence" value="ECO:0007669"/>
    <property type="project" value="InterPro"/>
</dbReference>
<protein>
    <recommendedName>
        <fullName evidence="2 5">DNA mismatch repair protein MutL</fullName>
    </recommendedName>
</protein>
<evidence type="ECO:0000256" key="4">
    <source>
        <dbReference type="ARBA" id="ARBA00023204"/>
    </source>
</evidence>
<feature type="domain" description="DNA mismatch repair protein S5" evidence="7">
    <location>
        <begin position="215"/>
        <end position="333"/>
    </location>
</feature>
<dbReference type="GO" id="GO:0005524">
    <property type="term" value="F:ATP binding"/>
    <property type="evidence" value="ECO:0007669"/>
    <property type="project" value="InterPro"/>
</dbReference>
<sequence length="605" mass="69208">MENSWAMSNVIQLLPPHVANQIAAGEVVQRPASVIKELIENAIDAGATQIQVIIKEAGRQLIQVIDNGKGMSETDARMSFERHATSKIHSTEDIFKILTKGFRGEALASIAAIAQVELKTKIPEDELGTEIHIQGGEIKSQEHCVTPTGASIAVKNLFFNVPARRNFLKSNAVEFRHIIDEFHHVVLAHPDLEFKLEHNDEQIFHLPSTTSAQRILHVFGKKMEGKLIPVKEETDVVKIEGFIAKPEIAKKSRGEQFFFINQRFIRSGYLHKAILQAFENLIPKNYHPSYFLFLKIPPEKIDINIHPTKTEVKFEDEFAIFAQLRAAVRFAIGQSQLSPALDFEQGEWEIPILDKEKEIATPNIDVNKNYNPFLEEKNWSAPPSFSSSKSKSFGDSKKYNFLEFQKINNEQKSFDYEDASEAFENQKIFQWQKSYICVLHQGKLFILDQNRVHQTILYQKLSGLKNKNALSQQLLFPVEILVDTKVKSKIEEMESLWFRFGFDFTFQGKTLLVNAIPADISQEHVPEIFEAFFYAENIEESIQFETTLAKLMAKAAALRKGTELSTEEMLNLCHDFFQLKDFVYSPFGKKNFHLLDAEIIKKLLE</sequence>
<evidence type="ECO:0000313" key="9">
    <source>
        <dbReference type="Proteomes" id="UP000262142"/>
    </source>
</evidence>
<dbReference type="Gene3D" id="3.30.230.10">
    <property type="match status" value="1"/>
</dbReference>
<dbReference type="Pfam" id="PF01119">
    <property type="entry name" value="DNA_mis_repair"/>
    <property type="match status" value="1"/>
</dbReference>
<accession>A0A383TV52</accession>
<dbReference type="Proteomes" id="UP000262142">
    <property type="component" value="Unassembled WGS sequence"/>
</dbReference>
<evidence type="ECO:0000256" key="3">
    <source>
        <dbReference type="ARBA" id="ARBA00022763"/>
    </source>
</evidence>
<dbReference type="HAMAP" id="MF_00149">
    <property type="entry name" value="DNA_mis_repair"/>
    <property type="match status" value="1"/>
</dbReference>
<gene>
    <name evidence="5 8" type="primary">mutL</name>
    <name evidence="8" type="ORF">SAMEA104719789_00204</name>
</gene>